<keyword evidence="4 6" id="KW-0720">Serine protease</keyword>
<dbReference type="GO" id="GO:0004252">
    <property type="term" value="F:serine-type endopeptidase activity"/>
    <property type="evidence" value="ECO:0007669"/>
    <property type="project" value="UniProtKB-UniRule"/>
</dbReference>
<dbReference type="PROSITE" id="PS00136">
    <property type="entry name" value="SUBTILASE_ASP"/>
    <property type="match status" value="1"/>
</dbReference>
<dbReference type="PROSITE" id="PS00138">
    <property type="entry name" value="SUBTILASE_SER"/>
    <property type="match status" value="1"/>
</dbReference>
<sequence>MINYSISQLVKRNERKIDQTLRETLLNFYHPFHSIPTILHKPLENNLKKYKNYSVVIEFEPQSYEHGIKDIKTTNCKILKEFPMITCCSAKMSLNNLEQLLDNCKAIKKVYHDREFTALLDIATPSIGSSTLHQSEYTGLGKTIAIIDTGIHPHDDIKDRITGFIDLIGGKKEPYDDNGHGTHCAGDAAGNGLSSINRKYEAPAPEAKLVGVKVLDKRGAGSLSTVIQGIQWCTQNKEQYNIDIISLSLGSEAIESASDDPVVQAVEKAWENGIVVCAAAGNSGPRNGTIASPGISPAVITVGAINDNNTIDRSDDTVAEFSSRGPTIDNFIKPDLVLPGVNIVSLRAPGSYLDRANRFARVGSNYFSLSGTSMATPICAGVVAQLLQKEPYLTPDQVKDKLLMACTDMGQPPTVQGYGYLNAVNLLH</sequence>
<dbReference type="GO" id="GO:0006508">
    <property type="term" value="P:proteolysis"/>
    <property type="evidence" value="ECO:0007669"/>
    <property type="project" value="UniProtKB-KW"/>
</dbReference>
<dbReference type="PANTHER" id="PTHR43806:SF65">
    <property type="entry name" value="SERINE PROTEASE APRX"/>
    <property type="match status" value="1"/>
</dbReference>
<dbReference type="EMBL" id="JACOOL010000007">
    <property type="protein sequence ID" value="MBC5637422.1"/>
    <property type="molecule type" value="Genomic_DNA"/>
</dbReference>
<feature type="active site" description="Charge relay system" evidence="5 6">
    <location>
        <position position="180"/>
    </location>
</feature>
<dbReference type="InterPro" id="IPR050131">
    <property type="entry name" value="Peptidase_S8_subtilisin-like"/>
</dbReference>
<dbReference type="AlphaFoldDB" id="A0A923L6I8"/>
<dbReference type="PROSITE" id="PS51892">
    <property type="entry name" value="SUBTILASE"/>
    <property type="match status" value="1"/>
</dbReference>
<dbReference type="Pfam" id="PF00082">
    <property type="entry name" value="Peptidase_S8"/>
    <property type="match status" value="1"/>
</dbReference>
<evidence type="ECO:0000256" key="4">
    <source>
        <dbReference type="ARBA" id="ARBA00022825"/>
    </source>
</evidence>
<comment type="caution">
    <text evidence="9">The sequence shown here is derived from an EMBL/GenBank/DDBJ whole genome shotgun (WGS) entry which is preliminary data.</text>
</comment>
<dbReference type="PANTHER" id="PTHR43806">
    <property type="entry name" value="PEPTIDASE S8"/>
    <property type="match status" value="1"/>
</dbReference>
<organism evidence="9 10">
    <name type="scientific">Ornithinibacillus hominis</name>
    <dbReference type="NCBI Taxonomy" id="2763055"/>
    <lineage>
        <taxon>Bacteria</taxon>
        <taxon>Bacillati</taxon>
        <taxon>Bacillota</taxon>
        <taxon>Bacilli</taxon>
        <taxon>Bacillales</taxon>
        <taxon>Bacillaceae</taxon>
        <taxon>Ornithinibacillus</taxon>
    </lineage>
</organism>
<dbReference type="RefSeq" id="WP_186870125.1">
    <property type="nucleotide sequence ID" value="NZ_JACOOL010000007.1"/>
</dbReference>
<dbReference type="PRINTS" id="PR00723">
    <property type="entry name" value="SUBTILISIN"/>
</dbReference>
<feature type="active site" description="Charge relay system" evidence="5 6">
    <location>
        <position position="148"/>
    </location>
</feature>
<gene>
    <name evidence="9" type="ORF">H8S33_11455</name>
</gene>
<evidence type="ECO:0000259" key="8">
    <source>
        <dbReference type="Pfam" id="PF00082"/>
    </source>
</evidence>
<keyword evidence="3 6" id="KW-0378">Hydrolase</keyword>
<proteinExistence type="inferred from homology"/>
<evidence type="ECO:0000313" key="9">
    <source>
        <dbReference type="EMBL" id="MBC5637422.1"/>
    </source>
</evidence>
<dbReference type="InterPro" id="IPR036852">
    <property type="entry name" value="Peptidase_S8/S53_dom_sf"/>
</dbReference>
<dbReference type="InterPro" id="IPR023827">
    <property type="entry name" value="Peptidase_S8_Asp-AS"/>
</dbReference>
<evidence type="ECO:0000256" key="2">
    <source>
        <dbReference type="ARBA" id="ARBA00022670"/>
    </source>
</evidence>
<evidence type="ECO:0000256" key="7">
    <source>
        <dbReference type="RuleBase" id="RU003355"/>
    </source>
</evidence>
<dbReference type="PROSITE" id="PS00137">
    <property type="entry name" value="SUBTILASE_HIS"/>
    <property type="match status" value="1"/>
</dbReference>
<keyword evidence="10" id="KW-1185">Reference proteome</keyword>
<dbReference type="Proteomes" id="UP000637359">
    <property type="component" value="Unassembled WGS sequence"/>
</dbReference>
<evidence type="ECO:0000256" key="6">
    <source>
        <dbReference type="PROSITE-ProRule" id="PRU01240"/>
    </source>
</evidence>
<dbReference type="CDD" id="cd07487">
    <property type="entry name" value="Peptidases_S8_1"/>
    <property type="match status" value="1"/>
</dbReference>
<dbReference type="InterPro" id="IPR022398">
    <property type="entry name" value="Peptidase_S8_His-AS"/>
</dbReference>
<accession>A0A923L6I8</accession>
<evidence type="ECO:0000256" key="1">
    <source>
        <dbReference type="ARBA" id="ARBA00011073"/>
    </source>
</evidence>
<comment type="similarity">
    <text evidence="1 6 7">Belongs to the peptidase S8 family.</text>
</comment>
<feature type="active site" description="Charge relay system" evidence="5 6">
    <location>
        <position position="373"/>
    </location>
</feature>
<evidence type="ECO:0000256" key="3">
    <source>
        <dbReference type="ARBA" id="ARBA00022801"/>
    </source>
</evidence>
<keyword evidence="2 6" id="KW-0645">Protease</keyword>
<dbReference type="InterPro" id="IPR023828">
    <property type="entry name" value="Peptidase_S8_Ser-AS"/>
</dbReference>
<feature type="domain" description="Peptidase S8/S53" evidence="8">
    <location>
        <begin position="141"/>
        <end position="419"/>
    </location>
</feature>
<evidence type="ECO:0000313" key="10">
    <source>
        <dbReference type="Proteomes" id="UP000637359"/>
    </source>
</evidence>
<dbReference type="InterPro" id="IPR015500">
    <property type="entry name" value="Peptidase_S8_subtilisin-rel"/>
</dbReference>
<dbReference type="SUPFAM" id="SSF52743">
    <property type="entry name" value="Subtilisin-like"/>
    <property type="match status" value="1"/>
</dbReference>
<name>A0A923L6I8_9BACI</name>
<dbReference type="Gene3D" id="3.40.50.200">
    <property type="entry name" value="Peptidase S8/S53 domain"/>
    <property type="match status" value="1"/>
</dbReference>
<evidence type="ECO:0000256" key="5">
    <source>
        <dbReference type="PIRSR" id="PIRSR615500-1"/>
    </source>
</evidence>
<dbReference type="InterPro" id="IPR000209">
    <property type="entry name" value="Peptidase_S8/S53_dom"/>
</dbReference>
<protein>
    <submittedName>
        <fullName evidence="9">S8 family peptidase</fullName>
    </submittedName>
</protein>
<reference evidence="9" key="1">
    <citation type="submission" date="2020-08" db="EMBL/GenBank/DDBJ databases">
        <title>Genome public.</title>
        <authorList>
            <person name="Liu C."/>
            <person name="Sun Q."/>
        </authorList>
    </citation>
    <scope>NUCLEOTIDE SEQUENCE</scope>
    <source>
        <strain evidence="9">BX22</strain>
    </source>
</reference>